<name>A0A1F4NQB1_UNCK3</name>
<gene>
    <name evidence="1" type="ORF">A3K51_02265</name>
</gene>
<evidence type="ECO:0000313" key="2">
    <source>
        <dbReference type="Proteomes" id="UP000178085"/>
    </source>
</evidence>
<organism evidence="1 2">
    <name type="scientific">candidate division Kazan bacterium RIFCSPLOWO2_01_FULL_45_19</name>
    <dbReference type="NCBI Taxonomy" id="1798538"/>
    <lineage>
        <taxon>Bacteria</taxon>
        <taxon>Bacteria division Kazan-3B-28</taxon>
    </lineage>
</organism>
<evidence type="ECO:0000313" key="1">
    <source>
        <dbReference type="EMBL" id="OGB73644.1"/>
    </source>
</evidence>
<proteinExistence type="predicted"/>
<sequence>MSAIRKQVKPLVYPVDFIQAVKDEFPDWKELHQSLNSNGVIVGRYLDDSQQGGGITSEELIEALDAGGTGTDAMSKLRQKAEQHIRRQKLYVWWSKLCHDCLEE</sequence>
<comment type="caution">
    <text evidence="1">The sequence shown here is derived from an EMBL/GenBank/DDBJ whole genome shotgun (WGS) entry which is preliminary data.</text>
</comment>
<accession>A0A1F4NQB1</accession>
<dbReference type="AlphaFoldDB" id="A0A1F4NQB1"/>
<dbReference type="Proteomes" id="UP000178085">
    <property type="component" value="Unassembled WGS sequence"/>
</dbReference>
<protein>
    <submittedName>
        <fullName evidence="1">Uncharacterized protein</fullName>
    </submittedName>
</protein>
<reference evidence="1 2" key="1">
    <citation type="journal article" date="2016" name="Nat. Commun.">
        <title>Thousands of microbial genomes shed light on interconnected biogeochemical processes in an aquifer system.</title>
        <authorList>
            <person name="Anantharaman K."/>
            <person name="Brown C.T."/>
            <person name="Hug L.A."/>
            <person name="Sharon I."/>
            <person name="Castelle C.J."/>
            <person name="Probst A.J."/>
            <person name="Thomas B.C."/>
            <person name="Singh A."/>
            <person name="Wilkins M.J."/>
            <person name="Karaoz U."/>
            <person name="Brodie E.L."/>
            <person name="Williams K.H."/>
            <person name="Hubbard S.S."/>
            <person name="Banfield J.F."/>
        </authorList>
    </citation>
    <scope>NUCLEOTIDE SEQUENCE [LARGE SCALE GENOMIC DNA]</scope>
</reference>
<dbReference type="EMBL" id="METD01000001">
    <property type="protein sequence ID" value="OGB73644.1"/>
    <property type="molecule type" value="Genomic_DNA"/>
</dbReference>